<dbReference type="InterPro" id="IPR000897">
    <property type="entry name" value="SRP54_GTPase_dom"/>
</dbReference>
<evidence type="ECO:0000256" key="6">
    <source>
        <dbReference type="ARBA" id="ARBA00023135"/>
    </source>
</evidence>
<dbReference type="GO" id="GO:0048500">
    <property type="term" value="C:signal recognition particle"/>
    <property type="evidence" value="ECO:0007669"/>
    <property type="project" value="UniProtKB-UniRule"/>
</dbReference>
<evidence type="ECO:0000256" key="8">
    <source>
        <dbReference type="ARBA" id="ARBA00048027"/>
    </source>
</evidence>
<comment type="subunit">
    <text evidence="9">Part of the signal recognition particle protein translocation system, which is composed of SRP and FtsY.</text>
</comment>
<dbReference type="Pfam" id="PF02978">
    <property type="entry name" value="SRP_SPB"/>
    <property type="match status" value="1"/>
</dbReference>
<feature type="binding site" evidence="9">
    <location>
        <begin position="108"/>
        <end position="115"/>
    </location>
    <ligand>
        <name>GTP</name>
        <dbReference type="ChEBI" id="CHEBI:37565"/>
    </ligand>
</feature>
<dbReference type="Pfam" id="PF02881">
    <property type="entry name" value="SRP54_N"/>
    <property type="match status" value="1"/>
</dbReference>
<dbReference type="EC" id="3.6.5.4" evidence="9"/>
<dbReference type="Proteomes" id="UP000319432">
    <property type="component" value="Chromosome"/>
</dbReference>
<dbReference type="PANTHER" id="PTHR11564:SF5">
    <property type="entry name" value="SIGNAL RECOGNITION PARTICLE SUBUNIT SRP54"/>
    <property type="match status" value="1"/>
</dbReference>
<evidence type="ECO:0000256" key="2">
    <source>
        <dbReference type="ARBA" id="ARBA00022741"/>
    </source>
</evidence>
<dbReference type="PANTHER" id="PTHR11564">
    <property type="entry name" value="SIGNAL RECOGNITION PARTICLE 54K PROTEIN SRP54"/>
    <property type="match status" value="1"/>
</dbReference>
<keyword evidence="5 9" id="KW-0342">GTP-binding</keyword>
<feature type="binding site" evidence="9">
    <location>
        <begin position="190"/>
        <end position="194"/>
    </location>
    <ligand>
        <name>GTP</name>
        <dbReference type="ChEBI" id="CHEBI:37565"/>
    </ligand>
</feature>
<dbReference type="InterPro" id="IPR004125">
    <property type="entry name" value="Signal_recog_particle_SRP54_M"/>
</dbReference>
<dbReference type="SMART" id="SM00963">
    <property type="entry name" value="SRP54_N"/>
    <property type="match status" value="1"/>
</dbReference>
<dbReference type="NCBIfam" id="TIGR00959">
    <property type="entry name" value="ffh"/>
    <property type="match status" value="1"/>
</dbReference>
<dbReference type="FunFam" id="3.40.50.300:FF:000022">
    <property type="entry name" value="Signal recognition particle 54 kDa subunit"/>
    <property type="match status" value="1"/>
</dbReference>
<comment type="function">
    <text evidence="9">Involved in targeting and insertion of nascent membrane proteins into the cytoplasmic membrane. Binds to the hydrophobic signal sequence of the ribosome-nascent chain (RNC) as it emerges from the ribosomes. The SRP-RNC complex is then targeted to the cytoplasmic membrane where it interacts with the SRP receptor FtsY.</text>
</comment>
<dbReference type="SUPFAM" id="SSF52540">
    <property type="entry name" value="P-loop containing nucleoside triphosphate hydrolases"/>
    <property type="match status" value="1"/>
</dbReference>
<comment type="domain">
    <text evidence="9">Composed of three domains: the N-terminal N domain, which is responsible for interactions with the ribosome, the central G domain, which binds GTP, and the C-terminal M domain, which binds the RNA and the signal sequence of the RNC.</text>
</comment>
<dbReference type="GO" id="GO:0006614">
    <property type="term" value="P:SRP-dependent cotranslational protein targeting to membrane"/>
    <property type="evidence" value="ECO:0007669"/>
    <property type="project" value="InterPro"/>
</dbReference>
<protein>
    <recommendedName>
        <fullName evidence="9">Signal recognition particle protein</fullName>
        <ecNumber evidence="9">3.6.5.4</ecNumber>
    </recommendedName>
    <alternativeName>
        <fullName evidence="9">Fifty-four homolog</fullName>
    </alternativeName>
</protein>
<dbReference type="CDD" id="cd18539">
    <property type="entry name" value="SRP_G"/>
    <property type="match status" value="1"/>
</dbReference>
<dbReference type="Gene3D" id="3.40.50.300">
    <property type="entry name" value="P-loop containing nucleotide triphosphate hydrolases"/>
    <property type="match status" value="1"/>
</dbReference>
<dbReference type="GO" id="GO:0005525">
    <property type="term" value="F:GTP binding"/>
    <property type="evidence" value="ECO:0007669"/>
    <property type="project" value="UniProtKB-UniRule"/>
</dbReference>
<dbReference type="GO" id="GO:0003924">
    <property type="term" value="F:GTPase activity"/>
    <property type="evidence" value="ECO:0007669"/>
    <property type="project" value="UniProtKB-UniRule"/>
</dbReference>
<dbReference type="Gene3D" id="1.10.260.30">
    <property type="entry name" value="Signal recognition particle, SRP54 subunit, M-domain"/>
    <property type="match status" value="1"/>
</dbReference>
<accession>A0A502HQL9</accession>
<keyword evidence="11" id="KW-1185">Reference proteome</keyword>
<organism evidence="10 11">
    <name type="scientific">Brevibacillus laterosporus</name>
    <name type="common">Bacillus laterosporus</name>
    <dbReference type="NCBI Taxonomy" id="1465"/>
    <lineage>
        <taxon>Bacteria</taxon>
        <taxon>Bacillati</taxon>
        <taxon>Bacillota</taxon>
        <taxon>Bacilli</taxon>
        <taxon>Bacillales</taxon>
        <taxon>Paenibacillaceae</taxon>
        <taxon>Brevibacillus</taxon>
    </lineage>
</organism>
<dbReference type="InterPro" id="IPR042101">
    <property type="entry name" value="SRP54_N_sf"/>
</dbReference>
<dbReference type="SUPFAM" id="SSF47446">
    <property type="entry name" value="Signal peptide-binding domain"/>
    <property type="match status" value="1"/>
</dbReference>
<dbReference type="InterPro" id="IPR022941">
    <property type="entry name" value="SRP54"/>
</dbReference>
<evidence type="ECO:0000313" key="11">
    <source>
        <dbReference type="Proteomes" id="UP000319432"/>
    </source>
</evidence>
<dbReference type="InterPro" id="IPR004780">
    <property type="entry name" value="SRP"/>
</dbReference>
<gene>
    <name evidence="9" type="primary">ffh</name>
    <name evidence="10" type="ORF">EEL30_23700</name>
</gene>
<keyword evidence="4 9" id="KW-0694">RNA-binding</keyword>
<keyword evidence="7 9" id="KW-0687">Ribonucleoprotein</keyword>
<dbReference type="InterPro" id="IPR003593">
    <property type="entry name" value="AAA+_ATPase"/>
</dbReference>
<keyword evidence="3 9" id="KW-0378">Hydrolase</keyword>
<dbReference type="AlphaFoldDB" id="A0A502HQL9"/>
<keyword evidence="9" id="KW-0963">Cytoplasm</keyword>
<reference evidence="10 11" key="1">
    <citation type="submission" date="2018-11" db="EMBL/GenBank/DDBJ databases">
        <title>Phylogenetic determinants of toxin gene distribution in genomes of Brevibacillus laterosporus.</title>
        <authorList>
            <person name="Glare T.R."/>
            <person name="Durrant A."/>
            <person name="Berry C."/>
            <person name="Palma L."/>
            <person name="Ormskirk M."/>
            <person name="Cox M.O."/>
        </authorList>
    </citation>
    <scope>NUCLEOTIDE SEQUENCE [LARGE SCALE GENOMIC DNA]</scope>
    <source>
        <strain evidence="10 11">1821L</strain>
    </source>
</reference>
<dbReference type="HAMAP" id="MF_00306">
    <property type="entry name" value="SRP54"/>
    <property type="match status" value="1"/>
</dbReference>
<evidence type="ECO:0000313" key="10">
    <source>
        <dbReference type="EMBL" id="QDX95031.1"/>
    </source>
</evidence>
<dbReference type="Pfam" id="PF00448">
    <property type="entry name" value="SRP54"/>
    <property type="match status" value="1"/>
</dbReference>
<dbReference type="InterPro" id="IPR027417">
    <property type="entry name" value="P-loop_NTPase"/>
</dbReference>
<dbReference type="Gene3D" id="1.20.120.140">
    <property type="entry name" value="Signal recognition particle SRP54, nucleotide-binding domain"/>
    <property type="match status" value="1"/>
</dbReference>
<dbReference type="OrthoDB" id="9804720at2"/>
<sequence>MAFESLASRLQGAFDKLRGRGKIDETIVNEAMREVRLALLEADVNFKVVKQFVARIKERAIGQDVLKSLTPGQMVIKVVNEELTELMGGDVSKLAVSNRPPTVIMMVGLQGAGKTTTTGKLAKLLQKQNRKPMLVACDIYRPAAIKQLQVLGEQLNAPVFSMGDQVSPVEIATKAIEHAKENHYDYVILDTAGRLHIDETLMEELQQVREVAKPDEILLVVDAMTGQDAVNVAESFNNQLELTGVILTKLDGDTRGGAALSVKAVTGKPIKFAAMGEKLDALEAFHPDRMASRILGMGDVLSLIEKAQENVDVDKAKEMERQMRQGEFTFDMFLDSMQQMRQLGPIEDLLGMLPGMNKMKGMKDLKVDEKQLARTEAIVKSMTKEERANPDVMNANRRKRIAAGSGTTIQEVNRFIKQFEDMKKMMKQFTGMTDKMKKKSKKKGGFLPFKGKPPIDPFGGMGGGTDDKKGGGFNFPFNPFK</sequence>
<evidence type="ECO:0000256" key="7">
    <source>
        <dbReference type="ARBA" id="ARBA00023274"/>
    </source>
</evidence>
<keyword evidence="6 9" id="KW-0733">Signal recognition particle</keyword>
<dbReference type="EMBL" id="CP033464">
    <property type="protein sequence ID" value="QDX95031.1"/>
    <property type="molecule type" value="Genomic_DNA"/>
</dbReference>
<dbReference type="InterPro" id="IPR036891">
    <property type="entry name" value="Signal_recog_part_SRP54_M_sf"/>
</dbReference>
<comment type="subcellular location">
    <subcellularLocation>
        <location evidence="9">Cytoplasm</location>
    </subcellularLocation>
    <text evidence="9">The SRP-RNC complex is targeted to the cytoplasmic membrane.</text>
</comment>
<evidence type="ECO:0000256" key="1">
    <source>
        <dbReference type="ARBA" id="ARBA00005450"/>
    </source>
</evidence>
<dbReference type="InterPro" id="IPR013822">
    <property type="entry name" value="Signal_recog_particl_SRP54_hlx"/>
</dbReference>
<comment type="similarity">
    <text evidence="1 9">Belongs to the GTP-binding SRP family. SRP54 subfamily.</text>
</comment>
<evidence type="ECO:0000256" key="5">
    <source>
        <dbReference type="ARBA" id="ARBA00023134"/>
    </source>
</evidence>
<name>A0A502HQL9_BRELA</name>
<feature type="binding site" evidence="9">
    <location>
        <begin position="248"/>
        <end position="251"/>
    </location>
    <ligand>
        <name>GTP</name>
        <dbReference type="ChEBI" id="CHEBI:37565"/>
    </ligand>
</feature>
<evidence type="ECO:0000256" key="9">
    <source>
        <dbReference type="HAMAP-Rule" id="MF_00306"/>
    </source>
</evidence>
<dbReference type="GO" id="GO:0008312">
    <property type="term" value="F:7S RNA binding"/>
    <property type="evidence" value="ECO:0007669"/>
    <property type="project" value="InterPro"/>
</dbReference>
<dbReference type="SMART" id="SM00382">
    <property type="entry name" value="AAA"/>
    <property type="match status" value="1"/>
</dbReference>
<keyword evidence="2 9" id="KW-0547">Nucleotide-binding</keyword>
<evidence type="ECO:0000256" key="4">
    <source>
        <dbReference type="ARBA" id="ARBA00022884"/>
    </source>
</evidence>
<evidence type="ECO:0000256" key="3">
    <source>
        <dbReference type="ARBA" id="ARBA00022801"/>
    </source>
</evidence>
<comment type="catalytic activity">
    <reaction evidence="8 9">
        <text>GTP + H2O = GDP + phosphate + H(+)</text>
        <dbReference type="Rhea" id="RHEA:19669"/>
        <dbReference type="ChEBI" id="CHEBI:15377"/>
        <dbReference type="ChEBI" id="CHEBI:15378"/>
        <dbReference type="ChEBI" id="CHEBI:37565"/>
        <dbReference type="ChEBI" id="CHEBI:43474"/>
        <dbReference type="ChEBI" id="CHEBI:58189"/>
        <dbReference type="EC" id="3.6.5.4"/>
    </reaction>
</comment>
<dbReference type="SMART" id="SM00962">
    <property type="entry name" value="SRP54"/>
    <property type="match status" value="1"/>
</dbReference>
<proteinExistence type="inferred from homology"/>